<dbReference type="InterPro" id="IPR024569">
    <property type="entry name" value="LutB_C"/>
</dbReference>
<evidence type="ECO:0000256" key="2">
    <source>
        <dbReference type="ARBA" id="ARBA00022485"/>
    </source>
</evidence>
<reference evidence="11" key="1">
    <citation type="journal article" date="2014" name="Int. J. Syst. Evol. Microbiol.">
        <title>Complete genome sequence of Corynebacterium casei LMG S-19264T (=DSM 44701T), isolated from a smear-ripened cheese.</title>
        <authorList>
            <consortium name="US DOE Joint Genome Institute (JGI-PGF)"/>
            <person name="Walter F."/>
            <person name="Albersmeier A."/>
            <person name="Kalinowski J."/>
            <person name="Ruckert C."/>
        </authorList>
    </citation>
    <scope>NUCLEOTIDE SEQUENCE</scope>
    <source>
        <strain evidence="11">JCM 4637</strain>
    </source>
</reference>
<evidence type="ECO:0000256" key="3">
    <source>
        <dbReference type="ARBA" id="ARBA00022723"/>
    </source>
</evidence>
<feature type="domain" description="LUD" evidence="8">
    <location>
        <begin position="86"/>
        <end position="298"/>
    </location>
</feature>
<dbReference type="InterPro" id="IPR004452">
    <property type="entry name" value="LutB/LldF"/>
</dbReference>
<evidence type="ECO:0000259" key="10">
    <source>
        <dbReference type="Pfam" id="PF13183"/>
    </source>
</evidence>
<comment type="caution">
    <text evidence="11">The sequence shown here is derived from an EMBL/GenBank/DDBJ whole genome shotgun (WGS) entry which is preliminary data.</text>
</comment>
<protein>
    <submittedName>
        <fullName evidence="11">Iron-sulfur cluster-binding protein</fullName>
    </submittedName>
</protein>
<accession>A0A919CAJ1</accession>
<keyword evidence="4" id="KW-0677">Repeat</keyword>
<keyword evidence="5" id="KW-0249">Electron transport</keyword>
<evidence type="ECO:0000256" key="4">
    <source>
        <dbReference type="ARBA" id="ARBA00022737"/>
    </source>
</evidence>
<keyword evidence="2" id="KW-0004">4Fe-4S</keyword>
<dbReference type="Pfam" id="PF02589">
    <property type="entry name" value="LUD_dom"/>
    <property type="match status" value="1"/>
</dbReference>
<dbReference type="Pfam" id="PF13183">
    <property type="entry name" value="Fer4_8"/>
    <property type="match status" value="1"/>
</dbReference>
<dbReference type="SUPFAM" id="SSF54862">
    <property type="entry name" value="4Fe-4S ferredoxins"/>
    <property type="match status" value="1"/>
</dbReference>
<dbReference type="Gene3D" id="3.40.50.10420">
    <property type="entry name" value="NagB/RpiA/CoA transferase-like"/>
    <property type="match status" value="1"/>
</dbReference>
<dbReference type="AlphaFoldDB" id="A0A919CAJ1"/>
<evidence type="ECO:0000313" key="12">
    <source>
        <dbReference type="Proteomes" id="UP000638353"/>
    </source>
</evidence>
<dbReference type="GO" id="GO:0051539">
    <property type="term" value="F:4 iron, 4 sulfur cluster binding"/>
    <property type="evidence" value="ECO:0007669"/>
    <property type="project" value="UniProtKB-KW"/>
</dbReference>
<dbReference type="NCBIfam" id="TIGR00273">
    <property type="entry name" value="LutB/LldF family L-lactate oxidation iron-sulfur protein"/>
    <property type="match status" value="1"/>
</dbReference>
<feature type="domain" description="Lactate utilization protein B C-terminal" evidence="9">
    <location>
        <begin position="407"/>
        <end position="483"/>
    </location>
</feature>
<dbReference type="PROSITE" id="PS00198">
    <property type="entry name" value="4FE4S_FER_1"/>
    <property type="match status" value="1"/>
</dbReference>
<evidence type="ECO:0000256" key="6">
    <source>
        <dbReference type="ARBA" id="ARBA00023004"/>
    </source>
</evidence>
<organism evidence="11 12">
    <name type="scientific">Streptomyces finlayi</name>
    <dbReference type="NCBI Taxonomy" id="67296"/>
    <lineage>
        <taxon>Bacteria</taxon>
        <taxon>Bacillati</taxon>
        <taxon>Actinomycetota</taxon>
        <taxon>Actinomycetes</taxon>
        <taxon>Kitasatosporales</taxon>
        <taxon>Streptomycetaceae</taxon>
        <taxon>Streptomyces</taxon>
    </lineage>
</organism>
<keyword evidence="1" id="KW-0813">Transport</keyword>
<dbReference type="InterPro" id="IPR009051">
    <property type="entry name" value="Helical_ferredxn"/>
</dbReference>
<proteinExistence type="predicted"/>
<evidence type="ECO:0000313" key="11">
    <source>
        <dbReference type="EMBL" id="GHC96541.1"/>
    </source>
</evidence>
<dbReference type="InterPro" id="IPR024185">
    <property type="entry name" value="FTHF_cligase-like_sf"/>
</dbReference>
<dbReference type="SUPFAM" id="SSF100950">
    <property type="entry name" value="NagB/RpiA/CoA transferase-like"/>
    <property type="match status" value="1"/>
</dbReference>
<name>A0A919CAJ1_9ACTN</name>
<evidence type="ECO:0000259" key="8">
    <source>
        <dbReference type="Pfam" id="PF02589"/>
    </source>
</evidence>
<dbReference type="Proteomes" id="UP000638353">
    <property type="component" value="Unassembled WGS sequence"/>
</dbReference>
<evidence type="ECO:0000256" key="7">
    <source>
        <dbReference type="ARBA" id="ARBA00023014"/>
    </source>
</evidence>
<sequence>MSAPTARTSYKNGANSTYLGMPSFPRAAHAAVRDTTLRANLKHATHTIRDKRAKAVAELGDWADLREAGKQIKDHTLRHLDRYLLQLEEAVTAAGGTVHWAADADEANRIVTDLVKATGEREVVKVKSMATQEIGLNEALEAEGIAAYETDLAELIVQLGEDRPSHILVPAIHRNRGEIREIFTLTMSAWGRPAPDDLTDRPADLAEAARLHLREKFLRAKVGISGANFMVAETGTLVVVESEGNGRMCLTLPETLISVVGIEKVVPTWRDLEVFLQTLPRSSTAERMNPYTSTWTGTTDGDGPRAFHLVLLDNGRTDVLADEVGRQTLRCIRCSACLNVCPVYERAGGHAYGSVYPGPIGAILTPQLRGTASELDASLPFASSLCGACYEVCPVAIDIPEVLVHLREKVADQGGKGHRLEKAAMKASGWVLNHPAALATAERAASLTRKAHPRRLPGAAAWTNTRDLPELPAAPFRDWWKRNRTS</sequence>
<keyword evidence="6" id="KW-0408">Iron</keyword>
<evidence type="ECO:0000259" key="9">
    <source>
        <dbReference type="Pfam" id="PF11870"/>
    </source>
</evidence>
<dbReference type="GO" id="GO:0006089">
    <property type="term" value="P:lactate metabolic process"/>
    <property type="evidence" value="ECO:0007669"/>
    <property type="project" value="InterPro"/>
</dbReference>
<dbReference type="Gene3D" id="1.10.1060.10">
    <property type="entry name" value="Alpha-helical ferredoxin"/>
    <property type="match status" value="1"/>
</dbReference>
<dbReference type="InterPro" id="IPR017900">
    <property type="entry name" value="4Fe4S_Fe_S_CS"/>
</dbReference>
<feature type="domain" description="4Fe-4S ferredoxin-type" evidence="10">
    <location>
        <begin position="329"/>
        <end position="397"/>
    </location>
</feature>
<dbReference type="PANTHER" id="PTHR47153">
    <property type="entry name" value="LACTATE UTILIZATION PROTEIN B"/>
    <property type="match status" value="1"/>
</dbReference>
<dbReference type="GO" id="GO:0046872">
    <property type="term" value="F:metal ion binding"/>
    <property type="evidence" value="ECO:0007669"/>
    <property type="project" value="UniProtKB-KW"/>
</dbReference>
<gene>
    <name evidence="11" type="ORF">GCM10010334_36790</name>
</gene>
<reference evidence="11" key="2">
    <citation type="submission" date="2020-09" db="EMBL/GenBank/DDBJ databases">
        <authorList>
            <person name="Sun Q."/>
            <person name="Ohkuma M."/>
        </authorList>
    </citation>
    <scope>NUCLEOTIDE SEQUENCE</scope>
    <source>
        <strain evidence="11">JCM 4637</strain>
    </source>
</reference>
<evidence type="ECO:0000256" key="5">
    <source>
        <dbReference type="ARBA" id="ARBA00022982"/>
    </source>
</evidence>
<keyword evidence="3" id="KW-0479">Metal-binding</keyword>
<dbReference type="InterPro" id="IPR003741">
    <property type="entry name" value="LUD_dom"/>
</dbReference>
<dbReference type="EMBL" id="BMVC01000007">
    <property type="protein sequence ID" value="GHC96541.1"/>
    <property type="molecule type" value="Genomic_DNA"/>
</dbReference>
<dbReference type="InterPro" id="IPR037171">
    <property type="entry name" value="NagB/RpiA_transferase-like"/>
</dbReference>
<dbReference type="Pfam" id="PF11870">
    <property type="entry name" value="LutB_C"/>
    <property type="match status" value="1"/>
</dbReference>
<dbReference type="InterPro" id="IPR017896">
    <property type="entry name" value="4Fe4S_Fe-S-bd"/>
</dbReference>
<evidence type="ECO:0000256" key="1">
    <source>
        <dbReference type="ARBA" id="ARBA00022448"/>
    </source>
</evidence>
<dbReference type="PANTHER" id="PTHR47153:SF2">
    <property type="entry name" value="LACTATE UTILIZATION PROTEIN B"/>
    <property type="match status" value="1"/>
</dbReference>
<keyword evidence="7" id="KW-0411">Iron-sulfur</keyword>